<accession>A0ABQ5JPQ8</accession>
<evidence type="ECO:0000313" key="1">
    <source>
        <dbReference type="EMBL" id="GKS82316.1"/>
    </source>
</evidence>
<reference evidence="1" key="1">
    <citation type="journal article" date="2022" name="Int. J. Syst. Evol. Microbiol.">
        <title>A novel species of lactic acid bacteria, Ligilactobacillus pabuli sp. nov., isolated from alfalfa silage.</title>
        <authorList>
            <person name="Tohno M."/>
            <person name="Tanizawa Y."/>
            <person name="Sawada H."/>
            <person name="Sakamoto M."/>
            <person name="Ohkuma M."/>
            <person name="Kobayashi H."/>
        </authorList>
    </citation>
    <scope>NUCLEOTIDE SEQUENCE</scope>
    <source>
        <strain evidence="1">AF129</strain>
    </source>
</reference>
<comment type="caution">
    <text evidence="1">The sequence shown here is derived from an EMBL/GenBank/DDBJ whole genome shotgun (WGS) entry which is preliminary data.</text>
</comment>
<name>A0ABQ5JPQ8_9LACO</name>
<keyword evidence="2" id="KW-1185">Reference proteome</keyword>
<proteinExistence type="predicted"/>
<organism evidence="1 2">
    <name type="scientific">Ligilactobacillus pabuli</name>
    <dbReference type="NCBI Taxonomy" id="2886039"/>
    <lineage>
        <taxon>Bacteria</taxon>
        <taxon>Bacillati</taxon>
        <taxon>Bacillota</taxon>
        <taxon>Bacilli</taxon>
        <taxon>Lactobacillales</taxon>
        <taxon>Lactobacillaceae</taxon>
        <taxon>Ligilactobacillus</taxon>
    </lineage>
</organism>
<protein>
    <submittedName>
        <fullName evidence="1">Uncharacterized protein</fullName>
    </submittedName>
</protein>
<gene>
    <name evidence="1" type="ORF">LPAF129_20020</name>
</gene>
<evidence type="ECO:0000313" key="2">
    <source>
        <dbReference type="Proteomes" id="UP001055149"/>
    </source>
</evidence>
<dbReference type="EMBL" id="BQXH01000026">
    <property type="protein sequence ID" value="GKS82316.1"/>
    <property type="molecule type" value="Genomic_DNA"/>
</dbReference>
<dbReference type="RefSeq" id="WP_244056821.1">
    <property type="nucleotide sequence ID" value="NZ_BQXH01000026.1"/>
</dbReference>
<dbReference type="Proteomes" id="UP001055149">
    <property type="component" value="Unassembled WGS sequence"/>
</dbReference>
<sequence length="166" mass="19651">MPNYVEIVRPYELNISQRQISRTAGSGRDTVRRIIKFTIDQYLHYDQLIELNQTELENVFGSHKNTKERNANVVIPDYPALAKELAKPGVTMQLSWEEYVDQYKNSDQVYYRLTQFKKCFWDYLCQHSYTDIIYHKVGEGVQVDLAGERFQWIEQDISEVIKGYLL</sequence>